<organism evidence="3 4">
    <name type="scientific">Tepidimicrobium xylanilyticum</name>
    <dbReference type="NCBI Taxonomy" id="1123352"/>
    <lineage>
        <taxon>Bacteria</taxon>
        <taxon>Bacillati</taxon>
        <taxon>Bacillota</taxon>
        <taxon>Tissierellia</taxon>
        <taxon>Tissierellales</taxon>
        <taxon>Tepidimicrobiaceae</taxon>
        <taxon>Tepidimicrobium</taxon>
    </lineage>
</organism>
<reference evidence="3 4" key="1">
    <citation type="submission" date="2016-10" db="EMBL/GenBank/DDBJ databases">
        <authorList>
            <person name="de Groot N.N."/>
        </authorList>
    </citation>
    <scope>NUCLEOTIDE SEQUENCE [LARGE SCALE GENOMIC DNA]</scope>
    <source>
        <strain evidence="3 4">DSM 23310</strain>
    </source>
</reference>
<dbReference type="PANTHER" id="PTHR30535:SF34">
    <property type="entry name" value="MOLYBDATE-BINDING PROTEIN MOLA"/>
    <property type="match status" value="1"/>
</dbReference>
<dbReference type="EMBL" id="FNNG01000001">
    <property type="protein sequence ID" value="SDW18648.1"/>
    <property type="molecule type" value="Genomic_DNA"/>
</dbReference>
<dbReference type="OrthoDB" id="9787830at2"/>
<evidence type="ECO:0000259" key="2">
    <source>
        <dbReference type="PROSITE" id="PS50983"/>
    </source>
</evidence>
<dbReference type="AlphaFoldDB" id="A0A1H2RHD9"/>
<protein>
    <submittedName>
        <fullName evidence="3">Iron complex transport system substrate-binding protein</fullName>
    </submittedName>
</protein>
<dbReference type="Proteomes" id="UP000198828">
    <property type="component" value="Unassembled WGS sequence"/>
</dbReference>
<dbReference type="Gene3D" id="1.20.58.2180">
    <property type="match status" value="1"/>
</dbReference>
<evidence type="ECO:0000313" key="3">
    <source>
        <dbReference type="EMBL" id="SDW18648.1"/>
    </source>
</evidence>
<dbReference type="PROSITE" id="PS51257">
    <property type="entry name" value="PROKAR_LIPOPROTEIN"/>
    <property type="match status" value="1"/>
</dbReference>
<evidence type="ECO:0000313" key="4">
    <source>
        <dbReference type="Proteomes" id="UP000198828"/>
    </source>
</evidence>
<dbReference type="GO" id="GO:0071281">
    <property type="term" value="P:cellular response to iron ion"/>
    <property type="evidence" value="ECO:0007669"/>
    <property type="project" value="TreeGrafter"/>
</dbReference>
<comment type="similarity">
    <text evidence="1">Belongs to the bacterial solute-binding protein 8 family.</text>
</comment>
<dbReference type="Gene3D" id="3.40.50.1980">
    <property type="entry name" value="Nitrogenase molybdenum iron protein domain"/>
    <property type="match status" value="2"/>
</dbReference>
<accession>A0A1H2RHD9</accession>
<sequence length="374" mass="42547">MIKRFISFSLILVIIFSILVGCSIGDTAVEDTLEENEVEEVNTAEEVDETIEVVDMAGRTITLPKPANRVFATRPTGTILLYTLNPDKMIGWNYDLRDGEKQFIPEKYHNLPNLGGSGKNAVNIEELLKLDPDVLIIMEEVIEKSLSDAEELEQKTGKPTIILDSDLLKLDEAYEILGKIIGEEERAKELADYCRKAIEEVQNLAKDISDDERIGVYYAQGPDGLETEPSGSWHAAIIDLVGGRNVAEVEARADTGKSLVSIEQLLNWNPDLIISWDDERGGYYSRIFEDSTWQSIKAVENEEVYEIPNRPFNWFDRPPSVNRILGLRWLGNLIYPEVFNYDISEVVTEFYSKFYHYELSDDELVDLLKNSTRH</sequence>
<dbReference type="Pfam" id="PF01497">
    <property type="entry name" value="Peripla_BP_2"/>
    <property type="match status" value="1"/>
</dbReference>
<gene>
    <name evidence="3" type="ORF">SAMN05660923_00375</name>
</gene>
<name>A0A1H2RHD9_9FIRM</name>
<evidence type="ECO:0000256" key="1">
    <source>
        <dbReference type="ARBA" id="ARBA00008814"/>
    </source>
</evidence>
<dbReference type="PANTHER" id="PTHR30535">
    <property type="entry name" value="VITAMIN B12-BINDING PROTEIN"/>
    <property type="match status" value="1"/>
</dbReference>
<keyword evidence="4" id="KW-1185">Reference proteome</keyword>
<dbReference type="SUPFAM" id="SSF53807">
    <property type="entry name" value="Helical backbone' metal receptor"/>
    <property type="match status" value="1"/>
</dbReference>
<feature type="domain" description="Fe/B12 periplasmic-binding" evidence="2">
    <location>
        <begin position="69"/>
        <end position="338"/>
    </location>
</feature>
<dbReference type="RefSeq" id="WP_093750263.1">
    <property type="nucleotide sequence ID" value="NZ_FNNG01000001.1"/>
</dbReference>
<dbReference type="InterPro" id="IPR050902">
    <property type="entry name" value="ABC_Transporter_SBP"/>
</dbReference>
<dbReference type="PROSITE" id="PS50983">
    <property type="entry name" value="FE_B12_PBP"/>
    <property type="match status" value="1"/>
</dbReference>
<dbReference type="InterPro" id="IPR002491">
    <property type="entry name" value="ABC_transptr_periplasmic_BD"/>
</dbReference>
<proteinExistence type="inferred from homology"/>